<dbReference type="Proteomes" id="UP000630353">
    <property type="component" value="Unassembled WGS sequence"/>
</dbReference>
<dbReference type="EMBL" id="BMZS01000005">
    <property type="protein sequence ID" value="GHD51475.1"/>
    <property type="molecule type" value="Genomic_DNA"/>
</dbReference>
<gene>
    <name evidence="6" type="ORF">GCM10017083_25970</name>
</gene>
<sequence length="261" mass="27705">MAWHHWEHLTTTDLAAPGFRDAVAVLPVGAVEQHGPHLPLGTDAILVDGVLDAALDRLPDSCLALRLPTQRVGLSPEHAGFAGTLTLDPGTVMAQWTAIGAAVARAGIRRLMLVNGHGGQAAMVDVVAMRLRAEHGMTVARVTYFDLIGGDPAIDGRERRFGWHGGQVETALMLALRPELVRRDRLDDFVSAAESVADRYRELRVEGTAGLGWMAEDLNPSGATGNAAAATEAIGRHLLDRVAGRLAVLIGELHAFEGFGG</sequence>
<evidence type="ECO:0000313" key="7">
    <source>
        <dbReference type="Proteomes" id="UP000630353"/>
    </source>
</evidence>
<dbReference type="AlphaFoldDB" id="A0A919CPR2"/>
<comment type="cofactor">
    <cofactor evidence="1">
        <name>Zn(2+)</name>
        <dbReference type="ChEBI" id="CHEBI:29105"/>
    </cofactor>
</comment>
<accession>A0A919CPR2</accession>
<dbReference type="InterPro" id="IPR024087">
    <property type="entry name" value="Creatininase-like_sf"/>
</dbReference>
<evidence type="ECO:0000256" key="3">
    <source>
        <dbReference type="ARBA" id="ARBA00022801"/>
    </source>
</evidence>
<evidence type="ECO:0000313" key="6">
    <source>
        <dbReference type="EMBL" id="GHD51475.1"/>
    </source>
</evidence>
<dbReference type="GO" id="GO:0009231">
    <property type="term" value="P:riboflavin biosynthetic process"/>
    <property type="evidence" value="ECO:0007669"/>
    <property type="project" value="TreeGrafter"/>
</dbReference>
<evidence type="ECO:0000256" key="5">
    <source>
        <dbReference type="ARBA" id="ARBA00024029"/>
    </source>
</evidence>
<keyword evidence="2" id="KW-0479">Metal-binding</keyword>
<dbReference type="SUPFAM" id="SSF102215">
    <property type="entry name" value="Creatininase"/>
    <property type="match status" value="1"/>
</dbReference>
<proteinExistence type="inferred from homology"/>
<dbReference type="GO" id="GO:0016811">
    <property type="term" value="F:hydrolase activity, acting on carbon-nitrogen (but not peptide) bonds, in linear amides"/>
    <property type="evidence" value="ECO:0007669"/>
    <property type="project" value="TreeGrafter"/>
</dbReference>
<dbReference type="GO" id="GO:0046872">
    <property type="term" value="F:metal ion binding"/>
    <property type="evidence" value="ECO:0007669"/>
    <property type="project" value="UniProtKB-KW"/>
</dbReference>
<protein>
    <submittedName>
        <fullName evidence="6">Creatininase</fullName>
    </submittedName>
</protein>
<dbReference type="RefSeq" id="WP_189990179.1">
    <property type="nucleotide sequence ID" value="NZ_BMZS01000005.1"/>
</dbReference>
<dbReference type="PANTHER" id="PTHR35005">
    <property type="entry name" value="3-DEHYDRO-SCYLLO-INOSOSE HYDROLASE"/>
    <property type="match status" value="1"/>
</dbReference>
<name>A0A919CPR2_9PROT</name>
<comment type="caution">
    <text evidence="6">The sequence shown here is derived from an EMBL/GenBank/DDBJ whole genome shotgun (WGS) entry which is preliminary data.</text>
</comment>
<organism evidence="6 7">
    <name type="scientific">Thalassobaculum fulvum</name>
    <dbReference type="NCBI Taxonomy" id="1633335"/>
    <lineage>
        <taxon>Bacteria</taxon>
        <taxon>Pseudomonadati</taxon>
        <taxon>Pseudomonadota</taxon>
        <taxon>Alphaproteobacteria</taxon>
        <taxon>Rhodospirillales</taxon>
        <taxon>Thalassobaculaceae</taxon>
        <taxon>Thalassobaculum</taxon>
    </lineage>
</organism>
<evidence type="ECO:0000256" key="2">
    <source>
        <dbReference type="ARBA" id="ARBA00022723"/>
    </source>
</evidence>
<dbReference type="PANTHER" id="PTHR35005:SF1">
    <property type="entry name" value="2-AMINO-5-FORMYLAMINO-6-RIBOSYLAMINOPYRIMIDIN-4(3H)-ONE 5'-MONOPHOSPHATE DEFORMYLASE"/>
    <property type="match status" value="1"/>
</dbReference>
<keyword evidence="3" id="KW-0378">Hydrolase</keyword>
<keyword evidence="4" id="KW-0862">Zinc</keyword>
<reference evidence="6" key="2">
    <citation type="submission" date="2020-09" db="EMBL/GenBank/DDBJ databases">
        <authorList>
            <person name="Sun Q."/>
            <person name="Kim S."/>
        </authorList>
    </citation>
    <scope>NUCLEOTIDE SEQUENCE</scope>
    <source>
        <strain evidence="6">KCTC 42651</strain>
    </source>
</reference>
<comment type="similarity">
    <text evidence="5">Belongs to the creatininase superfamily.</text>
</comment>
<evidence type="ECO:0000256" key="1">
    <source>
        <dbReference type="ARBA" id="ARBA00001947"/>
    </source>
</evidence>
<dbReference type="Pfam" id="PF02633">
    <property type="entry name" value="Creatininase"/>
    <property type="match status" value="1"/>
</dbReference>
<reference evidence="6" key="1">
    <citation type="journal article" date="2014" name="Int. J. Syst. Evol. Microbiol.">
        <title>Complete genome sequence of Corynebacterium casei LMG S-19264T (=DSM 44701T), isolated from a smear-ripened cheese.</title>
        <authorList>
            <consortium name="US DOE Joint Genome Institute (JGI-PGF)"/>
            <person name="Walter F."/>
            <person name="Albersmeier A."/>
            <person name="Kalinowski J."/>
            <person name="Ruckert C."/>
        </authorList>
    </citation>
    <scope>NUCLEOTIDE SEQUENCE</scope>
    <source>
        <strain evidence="6">KCTC 42651</strain>
    </source>
</reference>
<dbReference type="Gene3D" id="3.40.50.10310">
    <property type="entry name" value="Creatininase"/>
    <property type="match status" value="1"/>
</dbReference>
<dbReference type="InterPro" id="IPR003785">
    <property type="entry name" value="Creatininase/forma_Hydrolase"/>
</dbReference>
<evidence type="ECO:0000256" key="4">
    <source>
        <dbReference type="ARBA" id="ARBA00022833"/>
    </source>
</evidence>
<keyword evidence="7" id="KW-1185">Reference proteome</keyword>